<accession>A0A7I8BW20</accession>
<feature type="transmembrane region" description="Helical" evidence="1">
    <location>
        <begin position="80"/>
        <end position="106"/>
    </location>
</feature>
<keyword evidence="1" id="KW-1133">Transmembrane helix</keyword>
<evidence type="ECO:0000313" key="3">
    <source>
        <dbReference type="Proteomes" id="UP000510888"/>
    </source>
</evidence>
<feature type="transmembrane region" description="Helical" evidence="1">
    <location>
        <begin position="197"/>
        <end position="217"/>
    </location>
</feature>
<reference evidence="2 3" key="1">
    <citation type="journal article" date="2020" name="Genes (Basel)">
        <title>Genomic Comparison of Insect Gut Symbionts from Divergent Burkholderia Subclades.</title>
        <authorList>
            <person name="Takeshita K."/>
            <person name="Kikuchi Y."/>
        </authorList>
    </citation>
    <scope>NUCLEOTIDE SEQUENCE [LARGE SCALE GENOMIC DNA]</scope>
    <source>
        <strain evidence="2 3">PGU16</strain>
        <plasmid evidence="2 3">PPGU16_p1</plasmid>
    </source>
</reference>
<protein>
    <submittedName>
        <fullName evidence="2">Uncharacterized protein</fullName>
    </submittedName>
</protein>
<dbReference type="Proteomes" id="UP000510888">
    <property type="component" value="Plasmid PPGU16_p1"/>
</dbReference>
<sequence length="342" mass="37390">MQSPASQPSCPKAWVCLHMIPALMAVGYPWYLAMFYQFRLSERIAEALLSLGLVFAVPGSAFVSLYALGRTPSMRSEGVVLRRVAYLAFVSPSLFVIVGVFLYLMKIDGKDVQVWVGFWLAILCAALLVLLGRRGPIAPAPSPVHMKAVRVMHGIAALVILLVFLVAHLVNHTFGMLGADAHREVMLVLRSVYRSPLVEPVLLTLLFFQIISGLVLVESKIRSRQGILDVLQTASGAYLAVFIASHINAVFVLARYFGTETDYTWATALPKGLLADPWNVRLIPHYVLGVWLVLAHIACGLRVVLVAHRVKRCRASAVCWALIVASTLWAAVIVAGAVGVRI</sequence>
<feature type="transmembrane region" description="Helical" evidence="1">
    <location>
        <begin position="151"/>
        <end position="170"/>
    </location>
</feature>
<feature type="transmembrane region" description="Helical" evidence="1">
    <location>
        <begin position="12"/>
        <end position="32"/>
    </location>
</feature>
<evidence type="ECO:0000313" key="2">
    <source>
        <dbReference type="EMBL" id="BCF92753.1"/>
    </source>
</evidence>
<dbReference type="GO" id="GO:0016020">
    <property type="term" value="C:membrane"/>
    <property type="evidence" value="ECO:0007669"/>
    <property type="project" value="InterPro"/>
</dbReference>
<keyword evidence="2" id="KW-0614">Plasmid</keyword>
<keyword evidence="1" id="KW-0472">Membrane</keyword>
<dbReference type="InterPro" id="IPR034804">
    <property type="entry name" value="SQR/QFR_C/D"/>
</dbReference>
<proteinExistence type="predicted"/>
<evidence type="ECO:0000256" key="1">
    <source>
        <dbReference type="SAM" id="Phobius"/>
    </source>
</evidence>
<dbReference type="AlphaFoldDB" id="A0A7I8BW20"/>
<dbReference type="KEGG" id="plad:PPGU16_58200"/>
<dbReference type="EMBL" id="AP023176">
    <property type="protein sequence ID" value="BCF92753.1"/>
    <property type="molecule type" value="Genomic_DNA"/>
</dbReference>
<keyword evidence="3" id="KW-1185">Reference proteome</keyword>
<feature type="transmembrane region" description="Helical" evidence="1">
    <location>
        <begin position="283"/>
        <end position="305"/>
    </location>
</feature>
<feature type="transmembrane region" description="Helical" evidence="1">
    <location>
        <begin position="237"/>
        <end position="257"/>
    </location>
</feature>
<feature type="transmembrane region" description="Helical" evidence="1">
    <location>
        <begin position="317"/>
        <end position="340"/>
    </location>
</feature>
<feature type="transmembrane region" description="Helical" evidence="1">
    <location>
        <begin position="44"/>
        <end position="68"/>
    </location>
</feature>
<feature type="transmembrane region" description="Helical" evidence="1">
    <location>
        <begin position="112"/>
        <end position="131"/>
    </location>
</feature>
<organism evidence="2 3">
    <name type="scientific">Paraburkholderia largidicola</name>
    <dbReference type="NCBI Taxonomy" id="3014751"/>
    <lineage>
        <taxon>Bacteria</taxon>
        <taxon>Pseudomonadati</taxon>
        <taxon>Pseudomonadota</taxon>
        <taxon>Betaproteobacteria</taxon>
        <taxon>Burkholderiales</taxon>
        <taxon>Burkholderiaceae</taxon>
        <taxon>Paraburkholderia</taxon>
    </lineage>
</organism>
<gene>
    <name evidence="2" type="ORF">PPGU16_58200</name>
</gene>
<dbReference type="SUPFAM" id="SSF81343">
    <property type="entry name" value="Fumarate reductase respiratory complex transmembrane subunits"/>
    <property type="match status" value="1"/>
</dbReference>
<keyword evidence="1" id="KW-0812">Transmembrane</keyword>
<name>A0A7I8BW20_9BURK</name>
<geneLocation type="plasmid" evidence="2 3">
    <name>PPGU16_p1</name>
</geneLocation>